<sequence>MSKIPVNSDSTYTAESLQNQITGALIANGSIPTIQSSLLHELQASGWTTTLRSYVVALVRSGESTKYDELMDKVLEESMKGIPGERTRATNGNTSNGNRPGQELRIPDAAIKEAVKVVKKELEKVCEVENK</sequence>
<dbReference type="Gene3D" id="1.10.246.140">
    <property type="match status" value="1"/>
</dbReference>
<dbReference type="InterPro" id="IPR038212">
    <property type="entry name" value="TF_EnY2_sf"/>
</dbReference>
<evidence type="ECO:0000256" key="1">
    <source>
        <dbReference type="SAM" id="MobiDB-lite"/>
    </source>
</evidence>
<protein>
    <submittedName>
        <fullName evidence="2">Uncharacterized protein</fullName>
    </submittedName>
</protein>
<organism evidence="2 3">
    <name type="scientific">Elsinoe australis</name>
    <dbReference type="NCBI Taxonomy" id="40998"/>
    <lineage>
        <taxon>Eukaryota</taxon>
        <taxon>Fungi</taxon>
        <taxon>Dikarya</taxon>
        <taxon>Ascomycota</taxon>
        <taxon>Pezizomycotina</taxon>
        <taxon>Dothideomycetes</taxon>
        <taxon>Dothideomycetidae</taxon>
        <taxon>Myriangiales</taxon>
        <taxon>Elsinoaceae</taxon>
        <taxon>Elsinoe</taxon>
    </lineage>
</organism>
<gene>
    <name evidence="2" type="ORF">B9Z65_6904</name>
</gene>
<dbReference type="Proteomes" id="UP000243723">
    <property type="component" value="Unassembled WGS sequence"/>
</dbReference>
<comment type="caution">
    <text evidence="2">The sequence shown here is derived from an EMBL/GenBank/DDBJ whole genome shotgun (WGS) entry which is preliminary data.</text>
</comment>
<evidence type="ECO:0000313" key="2">
    <source>
        <dbReference type="EMBL" id="PSK42950.1"/>
    </source>
</evidence>
<name>A0A2P7Z408_9PEZI</name>
<dbReference type="Pfam" id="PF10163">
    <property type="entry name" value="EnY2"/>
    <property type="match status" value="1"/>
</dbReference>
<evidence type="ECO:0000313" key="3">
    <source>
        <dbReference type="Proteomes" id="UP000243723"/>
    </source>
</evidence>
<feature type="compositionally biased region" description="Polar residues" evidence="1">
    <location>
        <begin position="89"/>
        <end position="99"/>
    </location>
</feature>
<dbReference type="STRING" id="40998.A0A2P7Z408"/>
<dbReference type="GO" id="GO:0000124">
    <property type="term" value="C:SAGA complex"/>
    <property type="evidence" value="ECO:0007669"/>
    <property type="project" value="InterPro"/>
</dbReference>
<proteinExistence type="predicted"/>
<dbReference type="GO" id="GO:0005643">
    <property type="term" value="C:nuclear pore"/>
    <property type="evidence" value="ECO:0007669"/>
    <property type="project" value="InterPro"/>
</dbReference>
<dbReference type="OrthoDB" id="5355007at2759"/>
<dbReference type="InterPro" id="IPR018783">
    <property type="entry name" value="TF_ENY2"/>
</dbReference>
<accession>A0A2P7Z408</accession>
<feature type="region of interest" description="Disordered" evidence="1">
    <location>
        <begin position="81"/>
        <end position="103"/>
    </location>
</feature>
<dbReference type="EMBL" id="NHZQ01000331">
    <property type="protein sequence ID" value="PSK42950.1"/>
    <property type="molecule type" value="Genomic_DNA"/>
</dbReference>
<dbReference type="GO" id="GO:0003713">
    <property type="term" value="F:transcription coactivator activity"/>
    <property type="evidence" value="ECO:0007669"/>
    <property type="project" value="InterPro"/>
</dbReference>
<keyword evidence="3" id="KW-1185">Reference proteome</keyword>
<reference evidence="2 3" key="1">
    <citation type="submission" date="2017-05" db="EMBL/GenBank/DDBJ databases">
        <title>Draft genome sequence of Elsinoe australis.</title>
        <authorList>
            <person name="Cheng Q."/>
        </authorList>
    </citation>
    <scope>NUCLEOTIDE SEQUENCE [LARGE SCALE GENOMIC DNA]</scope>
    <source>
        <strain evidence="2 3">NL1</strain>
    </source>
</reference>
<dbReference type="GO" id="GO:0006406">
    <property type="term" value="P:mRNA export from nucleus"/>
    <property type="evidence" value="ECO:0007669"/>
    <property type="project" value="InterPro"/>
</dbReference>
<dbReference type="AlphaFoldDB" id="A0A2P7Z408"/>